<comment type="caution">
    <text evidence="1">The sequence shown here is derived from an EMBL/GenBank/DDBJ whole genome shotgun (WGS) entry which is preliminary data.</text>
</comment>
<organism evidence="1 2">
    <name type="scientific">Panicum miliaceum</name>
    <name type="common">Proso millet</name>
    <name type="synonym">Broomcorn millet</name>
    <dbReference type="NCBI Taxonomy" id="4540"/>
    <lineage>
        <taxon>Eukaryota</taxon>
        <taxon>Viridiplantae</taxon>
        <taxon>Streptophyta</taxon>
        <taxon>Embryophyta</taxon>
        <taxon>Tracheophyta</taxon>
        <taxon>Spermatophyta</taxon>
        <taxon>Magnoliopsida</taxon>
        <taxon>Liliopsida</taxon>
        <taxon>Poales</taxon>
        <taxon>Poaceae</taxon>
        <taxon>PACMAD clade</taxon>
        <taxon>Panicoideae</taxon>
        <taxon>Panicodae</taxon>
        <taxon>Paniceae</taxon>
        <taxon>Panicinae</taxon>
        <taxon>Panicum</taxon>
        <taxon>Panicum sect. Panicum</taxon>
    </lineage>
</organism>
<dbReference type="Proteomes" id="UP000275267">
    <property type="component" value="Unassembled WGS sequence"/>
</dbReference>
<reference evidence="2" key="1">
    <citation type="journal article" date="2019" name="Nat. Commun.">
        <title>The genome of broomcorn millet.</title>
        <authorList>
            <person name="Zou C."/>
            <person name="Miki D."/>
            <person name="Li D."/>
            <person name="Tang Q."/>
            <person name="Xiao L."/>
            <person name="Rajput S."/>
            <person name="Deng P."/>
            <person name="Jia W."/>
            <person name="Huang R."/>
            <person name="Zhang M."/>
            <person name="Sun Y."/>
            <person name="Hu J."/>
            <person name="Fu X."/>
            <person name="Schnable P.S."/>
            <person name="Li F."/>
            <person name="Zhang H."/>
            <person name="Feng B."/>
            <person name="Zhu X."/>
            <person name="Liu R."/>
            <person name="Schnable J.C."/>
            <person name="Zhu J.-K."/>
            <person name="Zhang H."/>
        </authorList>
    </citation>
    <scope>NUCLEOTIDE SEQUENCE [LARGE SCALE GENOMIC DNA]</scope>
</reference>
<accession>A0A3L6TPX8</accession>
<proteinExistence type="predicted"/>
<evidence type="ECO:0000313" key="1">
    <source>
        <dbReference type="EMBL" id="RLN40914.1"/>
    </source>
</evidence>
<keyword evidence="2" id="KW-1185">Reference proteome</keyword>
<dbReference type="EMBL" id="PQIB02000001">
    <property type="protein sequence ID" value="RLN40914.1"/>
    <property type="molecule type" value="Genomic_DNA"/>
</dbReference>
<protein>
    <submittedName>
        <fullName evidence="1">Uncharacterized protein</fullName>
    </submittedName>
</protein>
<gene>
    <name evidence="1" type="ORF">C2845_PM01G08880</name>
</gene>
<sequence length="190" mass="19828">MVLPSLPLATTVNSPCKHLRTDQNTPNRRIGLKPIPGLFSPPHAILPKRRHGSIWWRNRAEARPTIRARVEAYARRPAGAREAWRGGGAAAGPSAPAGAAGVAGGSARACAGPCAARNSGHPSTASATAAAAARRAEYLMRHLGGCGAPFGLDVQLPDATPPPQRPSVAAEPAASCCPCWRRHRCTSTRC</sequence>
<evidence type="ECO:0000313" key="2">
    <source>
        <dbReference type="Proteomes" id="UP000275267"/>
    </source>
</evidence>
<name>A0A3L6TPX8_PANMI</name>
<dbReference type="AlphaFoldDB" id="A0A3L6TPX8"/>